<name>A0ABQ0P1U3_9PROT</name>
<comment type="caution">
    <text evidence="1">The sequence shown here is derived from an EMBL/GenBank/DDBJ whole genome shotgun (WGS) entry which is preliminary data.</text>
</comment>
<organism evidence="1 2">
    <name type="scientific">Saccharibacter floricola DSM 15669</name>
    <dbReference type="NCBI Taxonomy" id="1123227"/>
    <lineage>
        <taxon>Bacteria</taxon>
        <taxon>Pseudomonadati</taxon>
        <taxon>Pseudomonadota</taxon>
        <taxon>Alphaproteobacteria</taxon>
        <taxon>Acetobacterales</taxon>
        <taxon>Acetobacteraceae</taxon>
        <taxon>Saccharibacter</taxon>
    </lineage>
</organism>
<proteinExistence type="predicted"/>
<reference evidence="1" key="1">
    <citation type="submission" date="2013-04" db="EMBL/GenBank/DDBJ databases">
        <title>The genome sequencing project of 58 acetic acid bacteria.</title>
        <authorList>
            <person name="Okamoto-Kainuma A."/>
            <person name="Ishikawa M."/>
            <person name="Umino S."/>
            <person name="Koizumi Y."/>
            <person name="Shiwa Y."/>
            <person name="Yoshikawa H."/>
            <person name="Matsutani M."/>
            <person name="Matsushita K."/>
        </authorList>
    </citation>
    <scope>NUCLEOTIDE SEQUENCE</scope>
    <source>
        <strain evidence="1">DSM 15669</strain>
    </source>
</reference>
<evidence type="ECO:0000313" key="1">
    <source>
        <dbReference type="EMBL" id="GBQ06489.1"/>
    </source>
</evidence>
<dbReference type="EMBL" id="BAQD01000012">
    <property type="protein sequence ID" value="GBQ06489.1"/>
    <property type="molecule type" value="Genomic_DNA"/>
</dbReference>
<gene>
    <name evidence="1" type="ORF">AA15669_0960</name>
</gene>
<protein>
    <submittedName>
        <fullName evidence="1">Uncharacterized protein</fullName>
    </submittedName>
</protein>
<dbReference type="Proteomes" id="UP001062901">
    <property type="component" value="Unassembled WGS sequence"/>
</dbReference>
<sequence length="240" mass="26551">MLITMKDTLTSLVSNKSTGITFMKNTPIRSVPYAVAFLTILILGTSYAHAENTVAASQPSTFDLIPFDHNSADVPDMTTDERDGTITRTWRRTGKNQGYYLYFVTIGDSPYGNDFNPAGLVQIADQDTMATDPQHVGENSLSTILFARRQTHDNNHTTLFLLRATRHPQKGVSTASPLPTTVELYALTARPREFTIGETPYYFQLDASADIGHFTRAEAALDAVVKKHLDHQTLMLLGIP</sequence>
<keyword evidence="2" id="KW-1185">Reference proteome</keyword>
<evidence type="ECO:0000313" key="2">
    <source>
        <dbReference type="Proteomes" id="UP001062901"/>
    </source>
</evidence>
<accession>A0ABQ0P1U3</accession>